<evidence type="ECO:0000313" key="2">
    <source>
        <dbReference type="Proteomes" id="UP000598271"/>
    </source>
</evidence>
<dbReference type="AlphaFoldDB" id="A0A8J3D846"/>
<reference evidence="1 2" key="1">
    <citation type="journal article" date="2014" name="Int. J. Syst. Evol. Microbiol.">
        <title>Complete genome sequence of Corynebacterium casei LMG S-19264T (=DSM 44701T), isolated from a smear-ripened cheese.</title>
        <authorList>
            <consortium name="US DOE Joint Genome Institute (JGI-PGF)"/>
            <person name="Walter F."/>
            <person name="Albersmeier A."/>
            <person name="Kalinowski J."/>
            <person name="Ruckert C."/>
        </authorList>
    </citation>
    <scope>NUCLEOTIDE SEQUENCE [LARGE SCALE GENOMIC DNA]</scope>
    <source>
        <strain evidence="1 2">KCTC 12866</strain>
    </source>
</reference>
<accession>A0A8J3D846</accession>
<protein>
    <submittedName>
        <fullName evidence="1">Uncharacterized protein</fullName>
    </submittedName>
</protein>
<name>A0A8J3D846_9BACT</name>
<dbReference type="Proteomes" id="UP000598271">
    <property type="component" value="Unassembled WGS sequence"/>
</dbReference>
<evidence type="ECO:0000313" key="1">
    <source>
        <dbReference type="EMBL" id="GHB63990.1"/>
    </source>
</evidence>
<comment type="caution">
    <text evidence="1">The sequence shown here is derived from an EMBL/GenBank/DDBJ whole genome shotgun (WGS) entry which is preliminary data.</text>
</comment>
<sequence>MRTLLFDTETKLAGEMRYGRYLVDGQPGPLPDYLVELTVIQLDAPEPEENEVVEIADPVADIENGQYLLGWTVRPMNEAELAALNPIPDEVAAWRLRVVVERAGLKPVIDAVIASLDPDNQMVAKEAYYGGTTVRRDSPLLDAVIQVAQLTTEQKNGLFIQAANLPG</sequence>
<organism evidence="1 2">
    <name type="scientific">Persicitalea jodogahamensis</name>
    <dbReference type="NCBI Taxonomy" id="402147"/>
    <lineage>
        <taxon>Bacteria</taxon>
        <taxon>Pseudomonadati</taxon>
        <taxon>Bacteroidota</taxon>
        <taxon>Cytophagia</taxon>
        <taxon>Cytophagales</taxon>
        <taxon>Spirosomataceae</taxon>
        <taxon>Persicitalea</taxon>
    </lineage>
</organism>
<proteinExistence type="predicted"/>
<gene>
    <name evidence="1" type="ORF">GCM10007390_17330</name>
</gene>
<dbReference type="RefSeq" id="WP_189563909.1">
    <property type="nucleotide sequence ID" value="NZ_BMXF01000001.1"/>
</dbReference>
<keyword evidence="2" id="KW-1185">Reference proteome</keyword>
<dbReference type="EMBL" id="BMXF01000001">
    <property type="protein sequence ID" value="GHB63990.1"/>
    <property type="molecule type" value="Genomic_DNA"/>
</dbReference>